<name>A0A0G4GTL4_VITBC</name>
<dbReference type="VEuPathDB" id="CryptoDB:Vbra_10313"/>
<evidence type="ECO:0000313" key="3">
    <source>
        <dbReference type="Proteomes" id="UP000041254"/>
    </source>
</evidence>
<evidence type="ECO:0000313" key="2">
    <source>
        <dbReference type="EMBL" id="CEM34090.1"/>
    </source>
</evidence>
<evidence type="ECO:0000256" key="1">
    <source>
        <dbReference type="SAM" id="MobiDB-lite"/>
    </source>
</evidence>
<keyword evidence="3" id="KW-1185">Reference proteome</keyword>
<protein>
    <submittedName>
        <fullName evidence="2">Uncharacterized protein</fullName>
    </submittedName>
</protein>
<dbReference type="PhylomeDB" id="A0A0G4GTL4"/>
<dbReference type="InParanoid" id="A0A0G4GTL4"/>
<accession>A0A0G4GTL4</accession>
<organism evidence="2 3">
    <name type="scientific">Vitrella brassicaformis (strain CCMP3155)</name>
    <dbReference type="NCBI Taxonomy" id="1169540"/>
    <lineage>
        <taxon>Eukaryota</taxon>
        <taxon>Sar</taxon>
        <taxon>Alveolata</taxon>
        <taxon>Colpodellida</taxon>
        <taxon>Vitrellaceae</taxon>
        <taxon>Vitrella</taxon>
    </lineage>
</organism>
<dbReference type="EMBL" id="CDMY01000802">
    <property type="protein sequence ID" value="CEM34090.1"/>
    <property type="molecule type" value="Genomic_DNA"/>
</dbReference>
<dbReference type="AlphaFoldDB" id="A0A0G4GTL4"/>
<proteinExistence type="predicted"/>
<dbReference type="Proteomes" id="UP000041254">
    <property type="component" value="Unassembled WGS sequence"/>
</dbReference>
<feature type="region of interest" description="Disordered" evidence="1">
    <location>
        <begin position="1"/>
        <end position="62"/>
    </location>
</feature>
<gene>
    <name evidence="2" type="ORF">Vbra_10313</name>
</gene>
<reference evidence="2 3" key="1">
    <citation type="submission" date="2014-11" db="EMBL/GenBank/DDBJ databases">
        <authorList>
            <person name="Zhu J."/>
            <person name="Qi W."/>
            <person name="Song R."/>
        </authorList>
    </citation>
    <scope>NUCLEOTIDE SEQUENCE [LARGE SCALE GENOMIC DNA]</scope>
</reference>
<sequence>MAESSSPSEGVSDWEEEVMTRRSKAAAASKKQRRANTAKGKAAVKPEAHQEGEGGDHNGVKMEDGMKEEAEGEGAGGAADDDMEDAAAGVAAKGPGDMLAALDGVADALIQQFVYVKQARAKAHSVLAAMDALPPAHSYGENLRIQAVEQQCRGLISMGCRDTEAQLHSTAITARGQTEELVKKLDMIHNQMNTLNQDENEEHSFLLNLPEFLWMSDDERIGIGGFLGFIFCIESLSSVSAHFHSLTTQQPAMHPTVELNRNPKPDTAAKWTELLSSCMYLHINNLKVTPSLVRLLEAMAATLREVRLHGAAPKGQDGCLRRDWDDEFGGGLYREPIKMQPRGEPLVFPHLRKAFVLGSWGQIAQDRDYQLPALTELGVVELVHYSFAASAAPRVWVERASAGLRSVVVERHATKRYLNDVGDLVKGTISASTLTNVSGVDYGGEDRFRDHVVALRNVQMTLPRPAAGLVVDDRPVVAEVDIVRGLHQFRTTCLAPNATETYVGDQRRRFPTRRWQMLLPPAPVELRLPLSGAAADLAPCLPTLEVLAAQAKTVILTTHASAAEESHAGVGAFVCGNLKELTIQRAPDTFTHPLPPYVVATPAVAFPAVEAVVVQEQGAGFYDGGVGSILPKLPSLERVTFSRTVAAIPHTKLCLIPTCVGVLATDGRPLTVAFHVTIGNLQKANSTSHYISWSLYGGEGGEGAGAGAGIERERGLMQSGRVSRIEVEISMTSGGGRASGLSESRAKEMHRSFAECVAEAFTANSCLDCVALTVRPPPRYNLLRVLSDASKGRFIVSPPDGDDSDAFEVRRIKHEQEE</sequence>
<feature type="compositionally biased region" description="Basic and acidic residues" evidence="1">
    <location>
        <begin position="44"/>
        <end position="62"/>
    </location>
</feature>